<dbReference type="GO" id="GO:0005085">
    <property type="term" value="F:guanyl-nucleotide exchange factor activity"/>
    <property type="evidence" value="ECO:0007669"/>
    <property type="project" value="InterPro"/>
</dbReference>
<evidence type="ECO:0000313" key="3">
    <source>
        <dbReference type="EMBL" id="JAP61043.1"/>
    </source>
</evidence>
<evidence type="ECO:0000256" key="1">
    <source>
        <dbReference type="SAM" id="MobiDB-lite"/>
    </source>
</evidence>
<dbReference type="SMART" id="SM00325">
    <property type="entry name" value="RhoGEF"/>
    <property type="match status" value="1"/>
</dbReference>
<dbReference type="InterPro" id="IPR000219">
    <property type="entry name" value="DH_dom"/>
</dbReference>
<feature type="non-terminal residue" evidence="3">
    <location>
        <position position="751"/>
    </location>
</feature>
<dbReference type="CDD" id="cd00160">
    <property type="entry name" value="RhoGEF"/>
    <property type="match status" value="1"/>
</dbReference>
<dbReference type="Gene3D" id="2.30.29.30">
    <property type="entry name" value="Pleckstrin-homology domain (PH domain)/Phosphotyrosine-binding domain (PTB)"/>
    <property type="match status" value="1"/>
</dbReference>
<dbReference type="InterPro" id="IPR035899">
    <property type="entry name" value="DBL_dom_sf"/>
</dbReference>
<dbReference type="PANTHER" id="PTHR12845:SF5">
    <property type="entry name" value="EPHEXIN, ISOFORM D"/>
    <property type="match status" value="1"/>
</dbReference>
<dbReference type="InterPro" id="IPR011993">
    <property type="entry name" value="PH-like_dom_sf"/>
</dbReference>
<reference evidence="3" key="1">
    <citation type="submission" date="2016-01" db="EMBL/GenBank/DDBJ databases">
        <title>Reference transcriptome for the parasite Schistocephalus solidus: insights into the molecular evolution of parasitism.</title>
        <authorList>
            <person name="Hebert F.O."/>
            <person name="Grambauer S."/>
            <person name="Barber I."/>
            <person name="Landry C.R."/>
            <person name="Aubin-Horth N."/>
        </authorList>
    </citation>
    <scope>NUCLEOTIDE SEQUENCE</scope>
</reference>
<dbReference type="AlphaFoldDB" id="A0A0V0J5Z4"/>
<organism evidence="3">
    <name type="scientific">Schistocephalus solidus</name>
    <name type="common">Tapeworm</name>
    <dbReference type="NCBI Taxonomy" id="70667"/>
    <lineage>
        <taxon>Eukaryota</taxon>
        <taxon>Metazoa</taxon>
        <taxon>Spiralia</taxon>
        <taxon>Lophotrochozoa</taxon>
        <taxon>Platyhelminthes</taxon>
        <taxon>Cestoda</taxon>
        <taxon>Eucestoda</taxon>
        <taxon>Diphyllobothriidea</taxon>
        <taxon>Diphyllobothriidae</taxon>
        <taxon>Schistocephalus</taxon>
    </lineage>
</organism>
<feature type="compositionally biased region" description="Basic and acidic residues" evidence="1">
    <location>
        <begin position="342"/>
        <end position="352"/>
    </location>
</feature>
<feature type="region of interest" description="Disordered" evidence="1">
    <location>
        <begin position="58"/>
        <end position="170"/>
    </location>
</feature>
<feature type="compositionally biased region" description="Acidic residues" evidence="1">
    <location>
        <begin position="304"/>
        <end position="314"/>
    </location>
</feature>
<feature type="region of interest" description="Disordered" evidence="1">
    <location>
        <begin position="303"/>
        <end position="355"/>
    </location>
</feature>
<dbReference type="PANTHER" id="PTHR12845">
    <property type="entry name" value="GUANINE NUCLEOTIDE EXCHANGE FACTOR"/>
    <property type="match status" value="1"/>
</dbReference>
<evidence type="ECO:0000259" key="2">
    <source>
        <dbReference type="PROSITE" id="PS50010"/>
    </source>
</evidence>
<dbReference type="EMBL" id="GEEE01002182">
    <property type="protein sequence ID" value="JAP61043.1"/>
    <property type="molecule type" value="Transcribed_RNA"/>
</dbReference>
<dbReference type="InterPro" id="IPR047271">
    <property type="entry name" value="Ephexin-like"/>
</dbReference>
<gene>
    <name evidence="3" type="ORF">TR155779</name>
</gene>
<feature type="region of interest" description="Disordered" evidence="1">
    <location>
        <begin position="724"/>
        <end position="751"/>
    </location>
</feature>
<feature type="compositionally biased region" description="Polar residues" evidence="1">
    <location>
        <begin position="733"/>
        <end position="751"/>
    </location>
</feature>
<dbReference type="Pfam" id="PF00621">
    <property type="entry name" value="RhoGEF"/>
    <property type="match status" value="1"/>
</dbReference>
<sequence>MRGKYEREESPAPDCINTLVNRLNCARCRPGSQPPRGGFWALFCCRSEHSDTNYAALPRAQQPSSADDQYKKVPSGLPISVVPPNTGDKSSPDGLPVQVSGHRPEAQRPTSQDNTKPAFPQPQPTPIGQHPPRQPPQGVSDLRKRYEVNGATPSPYYHPPGSRQPSAPSPKFREFIGWALSSSDQKGAQTDGAKFFAGSINLDDDDEMLEIQRLKGKQLQDVVTQLQRDVEKHERRHHYKSIFDNAQLYQIYDVMFQRKESRRLRHRFRESIRKRLAARRAQAAAGRLALEDSPNDFRVLRDMEDSEESSDEENREGRGLDTLHTSFGKGDANPLSSSIRVKPRESKDRDRVAPTAKYGEMRDVAKKFAGSGPSRAHWADMHEVVERGLVVGLSSYERNLQEARFEILTSEASYFKSLNVLVDFFYKAPVFTPGTPNAIVTAFDKHQLFSNILDIHVTSENLLHALETHFKENPMMDKICDILYEHSENKLSYYVTYVKNQMYQLETLNKIMRRPAFAEEVKRIQSMPACNGLDLNSFLVLPMQRVMRLRLLVSAVLHYTPRTSPAYVSGLVALASIETLVEKCNREKGHMEQKQRLLTLASQLEFKSSITAVGTGSRQLVKEGNLRLVAAPSGQSAAFRRKFSDVVKNRPTVVTLFLFTDVLLISRRKGDKYLVEDVFPLDKIRVTVEYTPASAIIKVSEYTMKKPIGAADLFVQPKILPNRELRTSRARESSSPPTRNSSLHYPRSSSG</sequence>
<protein>
    <recommendedName>
        <fullName evidence="2">DH domain-containing protein</fullName>
    </recommendedName>
</protein>
<feature type="domain" description="DH" evidence="2">
    <location>
        <begin position="399"/>
        <end position="587"/>
    </location>
</feature>
<accession>A0A0V0J5Z4</accession>
<proteinExistence type="predicted"/>
<dbReference type="SUPFAM" id="SSF50729">
    <property type="entry name" value="PH domain-like"/>
    <property type="match status" value="1"/>
</dbReference>
<dbReference type="SUPFAM" id="SSF48065">
    <property type="entry name" value="DBL homology domain (DH-domain)"/>
    <property type="match status" value="1"/>
</dbReference>
<dbReference type="Gene3D" id="1.20.900.10">
    <property type="entry name" value="Dbl homology (DH) domain"/>
    <property type="match status" value="1"/>
</dbReference>
<name>A0A0V0J5Z4_SCHSO</name>
<dbReference type="PROSITE" id="PS50010">
    <property type="entry name" value="DH_2"/>
    <property type="match status" value="1"/>
</dbReference>